<comment type="catalytic activity">
    <reaction evidence="1 8">
        <text>6-phospho-D-glucono-1,5-lactone + H2O = 6-phospho-D-gluconate + H(+)</text>
        <dbReference type="Rhea" id="RHEA:12556"/>
        <dbReference type="ChEBI" id="CHEBI:15377"/>
        <dbReference type="ChEBI" id="CHEBI:15378"/>
        <dbReference type="ChEBI" id="CHEBI:57955"/>
        <dbReference type="ChEBI" id="CHEBI:58759"/>
        <dbReference type="EC" id="3.1.1.31"/>
    </reaction>
</comment>
<evidence type="ECO:0000256" key="1">
    <source>
        <dbReference type="ARBA" id="ARBA00000832"/>
    </source>
</evidence>
<dbReference type="PANTHER" id="PTHR11054">
    <property type="entry name" value="6-PHOSPHOGLUCONOLACTONASE"/>
    <property type="match status" value="1"/>
</dbReference>
<evidence type="ECO:0000256" key="7">
    <source>
        <dbReference type="ARBA" id="ARBA00022801"/>
    </source>
</evidence>
<dbReference type="InterPro" id="IPR039104">
    <property type="entry name" value="6PGL"/>
</dbReference>
<comment type="similarity">
    <text evidence="4 8">Belongs to the glucosamine/galactosamine-6-phosphate isomerase family. 6-phosphogluconolactonase subfamily.</text>
</comment>
<accession>A0A1H7XMY4</accession>
<dbReference type="SUPFAM" id="SSF100950">
    <property type="entry name" value="NagB/RpiA/CoA transferase-like"/>
    <property type="match status" value="1"/>
</dbReference>
<dbReference type="NCBIfam" id="TIGR01198">
    <property type="entry name" value="pgl"/>
    <property type="match status" value="1"/>
</dbReference>
<evidence type="ECO:0000256" key="6">
    <source>
        <dbReference type="ARBA" id="ARBA00020337"/>
    </source>
</evidence>
<dbReference type="InterPro" id="IPR006148">
    <property type="entry name" value="Glc/Gal-6P_isomerase"/>
</dbReference>
<evidence type="ECO:0000256" key="2">
    <source>
        <dbReference type="ARBA" id="ARBA00002681"/>
    </source>
</evidence>
<reference evidence="11" key="1">
    <citation type="submission" date="2016-10" db="EMBL/GenBank/DDBJ databases">
        <authorList>
            <person name="Varghese N."/>
            <person name="Submissions S."/>
        </authorList>
    </citation>
    <scope>NUCLEOTIDE SEQUENCE [LARGE SCALE GENOMIC DNA]</scope>
    <source>
        <strain evidence="11">DSM 18733</strain>
    </source>
</reference>
<dbReference type="PANTHER" id="PTHR11054:SF0">
    <property type="entry name" value="6-PHOSPHOGLUCONOLACTONASE"/>
    <property type="match status" value="1"/>
</dbReference>
<sequence>MAKTINKLDIMIKIFKDPEELSIAGAELFVQIANEAIKERGVFTVALTGGSSPANLYKLLAHKPYSEQINWHKVHIFWGDERWVPLSDDKSNAKMAYETLLNYVPIPKEQIYPMWTKDLQPKEFAQEYEQTLQQTLGSIPSFDLILLGMGEDGHTASLFPGTDVLQEKSKWVDAYYLDTQEMYRITLTAPVINQARNIVIMAYGTNKANALHEVLEGDQDITKYPAQLINPQNGMAFWFVDTAAASRLHHSK</sequence>
<dbReference type="Proteomes" id="UP000199421">
    <property type="component" value="Unassembled WGS sequence"/>
</dbReference>
<dbReference type="STRING" id="407022.SAMN05661044_04940"/>
<organism evidence="10 11">
    <name type="scientific">Olivibacter domesticus</name>
    <name type="common">Pseudosphingobacterium domesticum</name>
    <dbReference type="NCBI Taxonomy" id="407022"/>
    <lineage>
        <taxon>Bacteria</taxon>
        <taxon>Pseudomonadati</taxon>
        <taxon>Bacteroidota</taxon>
        <taxon>Sphingobacteriia</taxon>
        <taxon>Sphingobacteriales</taxon>
        <taxon>Sphingobacteriaceae</taxon>
        <taxon>Olivibacter</taxon>
    </lineage>
</organism>
<proteinExistence type="inferred from homology"/>
<feature type="domain" description="Glucosamine/galactosamine-6-phosphate isomerase" evidence="9">
    <location>
        <begin position="17"/>
        <end position="238"/>
    </location>
</feature>
<dbReference type="FunFam" id="3.40.50.1360:FF:000005">
    <property type="entry name" value="6-phosphogluconolactonase"/>
    <property type="match status" value="1"/>
</dbReference>
<comment type="pathway">
    <text evidence="3 8">Carbohydrate degradation; pentose phosphate pathway; D-ribulose 5-phosphate from D-glucose 6-phosphate (oxidative stage): step 2/3.</text>
</comment>
<comment type="function">
    <text evidence="2 8">Hydrolysis of 6-phosphogluconolactone to 6-phosphogluconate.</text>
</comment>
<keyword evidence="7 8" id="KW-0378">Hydrolase</keyword>
<evidence type="ECO:0000259" key="9">
    <source>
        <dbReference type="Pfam" id="PF01182"/>
    </source>
</evidence>
<evidence type="ECO:0000256" key="5">
    <source>
        <dbReference type="ARBA" id="ARBA00013198"/>
    </source>
</evidence>
<evidence type="ECO:0000313" key="10">
    <source>
        <dbReference type="EMBL" id="SEM34349.1"/>
    </source>
</evidence>
<dbReference type="InterPro" id="IPR005900">
    <property type="entry name" value="6-phosphogluconolactonase_DevB"/>
</dbReference>
<dbReference type="AlphaFoldDB" id="A0A1H7XMY4"/>
<name>A0A1H7XMY4_OLID1</name>
<evidence type="ECO:0000256" key="3">
    <source>
        <dbReference type="ARBA" id="ARBA00004961"/>
    </source>
</evidence>
<dbReference type="Pfam" id="PF01182">
    <property type="entry name" value="Glucosamine_iso"/>
    <property type="match status" value="1"/>
</dbReference>
<dbReference type="CDD" id="cd01400">
    <property type="entry name" value="6PGL"/>
    <property type="match status" value="1"/>
</dbReference>
<keyword evidence="11" id="KW-1185">Reference proteome</keyword>
<evidence type="ECO:0000256" key="8">
    <source>
        <dbReference type="RuleBase" id="RU365095"/>
    </source>
</evidence>
<dbReference type="EMBL" id="FOAF01000010">
    <property type="protein sequence ID" value="SEM34349.1"/>
    <property type="molecule type" value="Genomic_DNA"/>
</dbReference>
<evidence type="ECO:0000313" key="11">
    <source>
        <dbReference type="Proteomes" id="UP000199421"/>
    </source>
</evidence>
<protein>
    <recommendedName>
        <fullName evidence="6 8">6-phosphogluconolactonase</fullName>
        <shortName evidence="8">6PGL</shortName>
        <ecNumber evidence="5 8">3.1.1.31</ecNumber>
    </recommendedName>
</protein>
<dbReference type="InterPro" id="IPR037171">
    <property type="entry name" value="NagB/RpiA_transferase-like"/>
</dbReference>
<dbReference type="Gene3D" id="3.40.50.1360">
    <property type="match status" value="1"/>
</dbReference>
<dbReference type="GO" id="GO:0006098">
    <property type="term" value="P:pentose-phosphate shunt"/>
    <property type="evidence" value="ECO:0007669"/>
    <property type="project" value="UniProtKB-UniPathway"/>
</dbReference>
<evidence type="ECO:0000256" key="4">
    <source>
        <dbReference type="ARBA" id="ARBA00010662"/>
    </source>
</evidence>
<gene>
    <name evidence="8" type="primary">pgl</name>
    <name evidence="10" type="ORF">SAMN05661044_04940</name>
</gene>
<dbReference type="UniPathway" id="UPA00115">
    <property type="reaction ID" value="UER00409"/>
</dbReference>
<dbReference type="EC" id="3.1.1.31" evidence="5 8"/>
<dbReference type="GO" id="GO:0005975">
    <property type="term" value="P:carbohydrate metabolic process"/>
    <property type="evidence" value="ECO:0007669"/>
    <property type="project" value="UniProtKB-UniRule"/>
</dbReference>
<dbReference type="GO" id="GO:0017057">
    <property type="term" value="F:6-phosphogluconolactonase activity"/>
    <property type="evidence" value="ECO:0007669"/>
    <property type="project" value="UniProtKB-UniRule"/>
</dbReference>